<dbReference type="InterPro" id="IPR007185">
    <property type="entry name" value="DNA_pol_a/d/e_bsu"/>
</dbReference>
<comment type="subcellular location">
    <subcellularLocation>
        <location evidence="1">Nucleus</location>
    </subcellularLocation>
</comment>
<evidence type="ECO:0000256" key="3">
    <source>
        <dbReference type="ARBA" id="ARBA00022705"/>
    </source>
</evidence>
<comment type="similarity">
    <text evidence="2">Belongs to the DNA polymerase epsilon subunit B family.</text>
</comment>
<dbReference type="Proteomes" id="UP001432027">
    <property type="component" value="Unassembled WGS sequence"/>
</dbReference>
<dbReference type="AlphaFoldDB" id="A0AAV5TNQ7"/>
<dbReference type="InterPro" id="IPR016266">
    <property type="entry name" value="POLE2"/>
</dbReference>
<gene>
    <name evidence="9" type="ORF">PENTCL1PPCAC_17997</name>
</gene>
<dbReference type="PANTHER" id="PTHR12708:SF0">
    <property type="entry name" value="DNA POLYMERASE EPSILON SUBUNIT 2"/>
    <property type="match status" value="1"/>
</dbReference>
<evidence type="ECO:0000256" key="2">
    <source>
        <dbReference type="ARBA" id="ARBA00009560"/>
    </source>
</evidence>
<dbReference type="GO" id="GO:0003677">
    <property type="term" value="F:DNA binding"/>
    <property type="evidence" value="ECO:0007669"/>
    <property type="project" value="UniProtKB-KW"/>
</dbReference>
<evidence type="ECO:0000256" key="1">
    <source>
        <dbReference type="ARBA" id="ARBA00004123"/>
    </source>
</evidence>
<keyword evidence="10" id="KW-1185">Reference proteome</keyword>
<dbReference type="PANTHER" id="PTHR12708">
    <property type="entry name" value="DNA POLYMERASE EPSILON SUBUNIT B"/>
    <property type="match status" value="1"/>
</dbReference>
<sequence length="512" mass="57219">LKMCDIDRLKKTITNTFKINAFTLKKEALEFAVNKLEEFDKDKQQFWIKRFIEGLRKENLNGTVVDLTTLRNVAAAVSTSRNENIPILNVFDVTTVPRWDLAPDGEMIMGGERKENLQHVDNGTTALRQRLLLVQGRLFRTSELDGCSISPIDSLITAAPSEGTIIVVGILVKIKNDQYYIEDLTGCIPMEMNDQTTFHAGIFHIGSVMIFEGEWDGRVLIVSAIALLPSHSADETRSYIGNGNIFGGPERMAFRACPKLANRAALRNDSSLVLLSDVNVDKHDTRKALYLVLEGFSSCPPTAFILCGDFCSRPLQLESSQLVEEGFTQLAKMIKHFSSAYANTQFIFVPGMNDGGLAHILPRPPLPPNLQKPLSSIKNCVFTSNPARIQLLNQEIVICRNDTVERLCKNSIHVPDNQDNLANDVARSITSNAHLCPLPPCIQPVIWPLDCTLRLHPLPDLLVMADRFETYNVQQKGCIVSNPGPFGRLHYHFQVYFPDTRKIEPSFIDLSA</sequence>
<dbReference type="InterPro" id="IPR024639">
    <property type="entry name" value="DNA_pol_e_bsu_N"/>
</dbReference>
<dbReference type="GO" id="GO:0006261">
    <property type="term" value="P:DNA-templated DNA replication"/>
    <property type="evidence" value="ECO:0007669"/>
    <property type="project" value="InterPro"/>
</dbReference>
<proteinExistence type="inferred from homology"/>
<keyword evidence="4" id="KW-0238">DNA-binding</keyword>
<name>A0AAV5TNQ7_9BILA</name>
<keyword evidence="3" id="KW-0235">DNA replication</keyword>
<dbReference type="EMBL" id="BTSX01000004">
    <property type="protein sequence ID" value="GMS95822.1"/>
    <property type="molecule type" value="Genomic_DNA"/>
</dbReference>
<dbReference type="PIRSF" id="PIRSF000799">
    <property type="entry name" value="DNA_pol_eps_2"/>
    <property type="match status" value="1"/>
</dbReference>
<comment type="caution">
    <text evidence="9">The sequence shown here is derived from an EMBL/GenBank/DDBJ whole genome shotgun (WGS) entry which is preliminary data.</text>
</comment>
<evidence type="ECO:0000256" key="5">
    <source>
        <dbReference type="ARBA" id="ARBA00023242"/>
    </source>
</evidence>
<dbReference type="Gene3D" id="1.10.8.60">
    <property type="match status" value="1"/>
</dbReference>
<dbReference type="Gene3D" id="3.60.21.50">
    <property type="match status" value="1"/>
</dbReference>
<accession>A0AAV5TNQ7</accession>
<protein>
    <recommendedName>
        <fullName evidence="6">DNA polymerase II subunit 2</fullName>
    </recommendedName>
</protein>
<evidence type="ECO:0000259" key="8">
    <source>
        <dbReference type="Pfam" id="PF12213"/>
    </source>
</evidence>
<reference evidence="9" key="1">
    <citation type="submission" date="2023-10" db="EMBL/GenBank/DDBJ databases">
        <title>Genome assembly of Pristionchus species.</title>
        <authorList>
            <person name="Yoshida K."/>
            <person name="Sommer R.J."/>
        </authorList>
    </citation>
    <scope>NUCLEOTIDE SEQUENCE</scope>
    <source>
        <strain evidence="9">RS0144</strain>
    </source>
</reference>
<keyword evidence="5" id="KW-0539">Nucleus</keyword>
<organism evidence="9 10">
    <name type="scientific">Pristionchus entomophagus</name>
    <dbReference type="NCBI Taxonomy" id="358040"/>
    <lineage>
        <taxon>Eukaryota</taxon>
        <taxon>Metazoa</taxon>
        <taxon>Ecdysozoa</taxon>
        <taxon>Nematoda</taxon>
        <taxon>Chromadorea</taxon>
        <taxon>Rhabditida</taxon>
        <taxon>Rhabditina</taxon>
        <taxon>Diplogasteromorpha</taxon>
        <taxon>Diplogasteroidea</taxon>
        <taxon>Neodiplogasteridae</taxon>
        <taxon>Pristionchus</taxon>
    </lineage>
</organism>
<feature type="domain" description="DNA polymerase alpha/delta/epsilon subunit B" evidence="7">
    <location>
        <begin position="273"/>
        <end position="470"/>
    </location>
</feature>
<feature type="domain" description="DNA polymerase epsilon subunit B N-terminal" evidence="8">
    <location>
        <begin position="7"/>
        <end position="72"/>
    </location>
</feature>
<dbReference type="GO" id="GO:0042276">
    <property type="term" value="P:error-prone translesion synthesis"/>
    <property type="evidence" value="ECO:0007669"/>
    <property type="project" value="TreeGrafter"/>
</dbReference>
<evidence type="ECO:0000256" key="4">
    <source>
        <dbReference type="ARBA" id="ARBA00023125"/>
    </source>
</evidence>
<evidence type="ECO:0000313" key="10">
    <source>
        <dbReference type="Proteomes" id="UP001432027"/>
    </source>
</evidence>
<dbReference type="Pfam" id="PF04042">
    <property type="entry name" value="DNA_pol_E_B"/>
    <property type="match status" value="1"/>
</dbReference>
<evidence type="ECO:0000313" key="9">
    <source>
        <dbReference type="EMBL" id="GMS95822.1"/>
    </source>
</evidence>
<dbReference type="GO" id="GO:0008622">
    <property type="term" value="C:epsilon DNA polymerase complex"/>
    <property type="evidence" value="ECO:0007669"/>
    <property type="project" value="InterPro"/>
</dbReference>
<feature type="non-terminal residue" evidence="9">
    <location>
        <position position="1"/>
    </location>
</feature>
<evidence type="ECO:0000256" key="6">
    <source>
        <dbReference type="ARBA" id="ARBA00032930"/>
    </source>
</evidence>
<evidence type="ECO:0000259" key="7">
    <source>
        <dbReference type="Pfam" id="PF04042"/>
    </source>
</evidence>
<dbReference type="Pfam" id="PF12213">
    <property type="entry name" value="Dpoe2NT"/>
    <property type="match status" value="1"/>
</dbReference>